<keyword evidence="2" id="KW-1185">Reference proteome</keyword>
<gene>
    <name evidence="1" type="ORF">EV102420_07_00080</name>
</gene>
<proteinExistence type="predicted"/>
<evidence type="ECO:0008006" key="3">
    <source>
        <dbReference type="Google" id="ProtNLM"/>
    </source>
</evidence>
<evidence type="ECO:0000313" key="2">
    <source>
        <dbReference type="Proteomes" id="UP000029462"/>
    </source>
</evidence>
<organism evidence="1 2">
    <name type="scientific">Pseudescherichia vulneris NBRC 102420</name>
    <dbReference type="NCBI Taxonomy" id="1115515"/>
    <lineage>
        <taxon>Bacteria</taxon>
        <taxon>Pseudomonadati</taxon>
        <taxon>Pseudomonadota</taxon>
        <taxon>Gammaproteobacteria</taxon>
        <taxon>Enterobacterales</taxon>
        <taxon>Enterobacteriaceae</taxon>
        <taxon>Pseudescherichia</taxon>
    </lineage>
</organism>
<name>A0A090V1N2_PSEVU</name>
<protein>
    <recommendedName>
        <fullName evidence="3">DUF943 family protein</fullName>
    </recommendedName>
</protein>
<accession>A0A090V1N2</accession>
<dbReference type="RefSeq" id="WP_042389291.1">
    <property type="nucleotide sequence ID" value="NZ_BBMZ01000007.1"/>
</dbReference>
<evidence type="ECO:0000313" key="1">
    <source>
        <dbReference type="EMBL" id="GAL57189.1"/>
    </source>
</evidence>
<reference evidence="1 2" key="1">
    <citation type="submission" date="2014-09" db="EMBL/GenBank/DDBJ databases">
        <title>Whole genome shotgun sequence of Escherichia vulneris NBRC 102420.</title>
        <authorList>
            <person name="Yoshida Y."/>
            <person name="Hosoyama A."/>
            <person name="Tsuchikane K."/>
            <person name="Ohji S."/>
            <person name="Ichikawa N."/>
            <person name="Kimura A."/>
            <person name="Yamazoe A."/>
            <person name="Ezaki T."/>
            <person name="Fujita N."/>
        </authorList>
    </citation>
    <scope>NUCLEOTIDE SEQUENCE [LARGE SCALE GENOMIC DNA]</scope>
    <source>
        <strain evidence="1 2">NBRC 102420</strain>
    </source>
</reference>
<comment type="caution">
    <text evidence="1">The sequence shown here is derived from an EMBL/GenBank/DDBJ whole genome shotgun (WGS) entry which is preliminary data.</text>
</comment>
<dbReference type="eggNOG" id="ENOG5032WEU">
    <property type="taxonomic scope" value="Bacteria"/>
</dbReference>
<dbReference type="InterPro" id="IPR010351">
    <property type="entry name" value="DUF943"/>
</dbReference>
<dbReference type="Proteomes" id="UP000029462">
    <property type="component" value="Unassembled WGS sequence"/>
</dbReference>
<dbReference type="AlphaFoldDB" id="A0A090V1N2"/>
<dbReference type="EMBL" id="BBMZ01000007">
    <property type="protein sequence ID" value="GAL57189.1"/>
    <property type="molecule type" value="Genomic_DNA"/>
</dbReference>
<dbReference type="Pfam" id="PF06092">
    <property type="entry name" value="DUF943"/>
    <property type="match status" value="1"/>
</dbReference>
<sequence>MKKISILALVIVALALGFFFVKRPVTAEVMAVDATPNTVLIAVKGLPYSAKSKLSWWLENKNLLISQYKLDFTEPHEQPSVYIYDFGDGFKKEEMKDRLCFDSVLPPNNCIDKNIAMVISQLRNGEIKLAVDDDVFIEDKSGRIVKQSPH</sequence>